<feature type="domain" description="N-acetyltransferase" evidence="1">
    <location>
        <begin position="1"/>
        <end position="149"/>
    </location>
</feature>
<dbReference type="GO" id="GO:0016747">
    <property type="term" value="F:acyltransferase activity, transferring groups other than amino-acyl groups"/>
    <property type="evidence" value="ECO:0007669"/>
    <property type="project" value="InterPro"/>
</dbReference>
<proteinExistence type="predicted"/>
<dbReference type="Gene3D" id="3.40.630.30">
    <property type="match status" value="1"/>
</dbReference>
<accession>A0A8J7ISH7</accession>
<dbReference type="Pfam" id="PF18014">
    <property type="entry name" value="Acetyltransf_18"/>
    <property type="match status" value="1"/>
</dbReference>
<protein>
    <submittedName>
        <fullName evidence="2">GNAT family N-acetyltransferase</fullName>
    </submittedName>
</protein>
<reference evidence="2" key="1">
    <citation type="submission" date="2020-12" db="EMBL/GenBank/DDBJ databases">
        <title>Geomonas sp. Red875, isolated from river sediment.</title>
        <authorList>
            <person name="Xu Z."/>
            <person name="Zhang Z."/>
            <person name="Masuda Y."/>
            <person name="Itoh H."/>
            <person name="Senoo K."/>
        </authorList>
    </citation>
    <scope>NUCLEOTIDE SEQUENCE</scope>
    <source>
        <strain evidence="2">Red875</strain>
    </source>
</reference>
<comment type="caution">
    <text evidence="2">The sequence shown here is derived from an EMBL/GenBank/DDBJ whole genome shotgun (WGS) entry which is preliminary data.</text>
</comment>
<dbReference type="InterPro" id="IPR016181">
    <property type="entry name" value="Acyl_CoA_acyltransferase"/>
</dbReference>
<dbReference type="InterPro" id="IPR052729">
    <property type="entry name" value="Acyl/Acetyltrans_Enzymes"/>
</dbReference>
<dbReference type="Pfam" id="PF00583">
    <property type="entry name" value="Acetyltransf_1"/>
    <property type="match status" value="1"/>
</dbReference>
<dbReference type="PROSITE" id="PS51186">
    <property type="entry name" value="GNAT"/>
    <property type="match status" value="1"/>
</dbReference>
<dbReference type="Gene3D" id="3.40.630.90">
    <property type="match status" value="1"/>
</dbReference>
<dbReference type="InterPro" id="IPR000182">
    <property type="entry name" value="GNAT_dom"/>
</dbReference>
<evidence type="ECO:0000313" key="2">
    <source>
        <dbReference type="EMBL" id="MBJ6726259.1"/>
    </source>
</evidence>
<gene>
    <name evidence="2" type="ORF">JFN93_16215</name>
</gene>
<dbReference type="PANTHER" id="PTHR47237">
    <property type="entry name" value="SLL0310 PROTEIN"/>
    <property type="match status" value="1"/>
</dbReference>
<organism evidence="2 3">
    <name type="scientific">Geomesophilobacter sediminis</name>
    <dbReference type="NCBI Taxonomy" id="2798584"/>
    <lineage>
        <taxon>Bacteria</taxon>
        <taxon>Pseudomonadati</taxon>
        <taxon>Thermodesulfobacteriota</taxon>
        <taxon>Desulfuromonadia</taxon>
        <taxon>Geobacterales</taxon>
        <taxon>Geobacteraceae</taxon>
        <taxon>Geomesophilobacter</taxon>
    </lineage>
</organism>
<dbReference type="CDD" id="cd04301">
    <property type="entry name" value="NAT_SF"/>
    <property type="match status" value="1"/>
</dbReference>
<sequence length="267" mass="29287">MGIAPFTTDEIVPFLALATEEGWLCDRWEFDFLLHKYPQGCFVWRENGESAGYVTSVRYGASGWIGNLLVPAKFRRKGIGRVLMEQAVATLLKDGAETVWLTASADGAGLYRKLGFVEIDTIRRWGGLGGMNGAQRCGGSDFLAMREIDRVGWGDKRDLILKLSLNRGTLFTTSAGYLCCQSWKNGIQVGPWGCLVGPQAGPLLDQAIGEGREQVFLDVPARNHTAAHLLQEKGFEVRGTNLLMYLGAEPEYRPETIFALASMGSMG</sequence>
<name>A0A8J7ISH7_9BACT</name>
<dbReference type="InterPro" id="IPR041496">
    <property type="entry name" value="YitH/HolE_GNAT"/>
</dbReference>
<dbReference type="SUPFAM" id="SSF55729">
    <property type="entry name" value="Acyl-CoA N-acyltransferases (Nat)"/>
    <property type="match status" value="1"/>
</dbReference>
<keyword evidence="3" id="KW-1185">Reference proteome</keyword>
<dbReference type="RefSeq" id="WP_199385147.1">
    <property type="nucleotide sequence ID" value="NZ_JAEMHM010000013.1"/>
</dbReference>
<dbReference type="Proteomes" id="UP000636888">
    <property type="component" value="Unassembled WGS sequence"/>
</dbReference>
<dbReference type="EMBL" id="JAEMHM010000013">
    <property type="protein sequence ID" value="MBJ6726259.1"/>
    <property type="molecule type" value="Genomic_DNA"/>
</dbReference>
<evidence type="ECO:0000313" key="3">
    <source>
        <dbReference type="Proteomes" id="UP000636888"/>
    </source>
</evidence>
<dbReference type="AlphaFoldDB" id="A0A8J7ISH7"/>
<dbReference type="PANTHER" id="PTHR47237:SF1">
    <property type="entry name" value="SLL0310 PROTEIN"/>
    <property type="match status" value="1"/>
</dbReference>
<evidence type="ECO:0000259" key="1">
    <source>
        <dbReference type="PROSITE" id="PS51186"/>
    </source>
</evidence>